<evidence type="ECO:0000313" key="2">
    <source>
        <dbReference type="EMBL" id="RKH67314.1"/>
    </source>
</evidence>
<evidence type="ECO:0000256" key="1">
    <source>
        <dbReference type="SAM" id="SignalP"/>
    </source>
</evidence>
<evidence type="ECO:0000313" key="3">
    <source>
        <dbReference type="Proteomes" id="UP000282656"/>
    </source>
</evidence>
<dbReference type="RefSeq" id="WP_120546242.1">
    <property type="nucleotide sequence ID" value="NZ_JBNNJP010000002.1"/>
</dbReference>
<proteinExistence type="predicted"/>
<dbReference type="Proteomes" id="UP000282656">
    <property type="component" value="Unassembled WGS sequence"/>
</dbReference>
<name>A0A3A8QVZ7_9BACT</name>
<gene>
    <name evidence="2" type="ORF">D7X96_19635</name>
</gene>
<dbReference type="EMBL" id="RAWM01000051">
    <property type="protein sequence ID" value="RKH67314.1"/>
    <property type="molecule type" value="Genomic_DNA"/>
</dbReference>
<keyword evidence="1" id="KW-0732">Signal</keyword>
<dbReference type="AlphaFoldDB" id="A0A3A8QVZ7"/>
<protein>
    <recommendedName>
        <fullName evidence="4">DUF5666 domain-containing protein</fullName>
    </recommendedName>
</protein>
<reference evidence="3" key="1">
    <citation type="submission" date="2018-09" db="EMBL/GenBank/DDBJ databases">
        <authorList>
            <person name="Livingstone P.G."/>
            <person name="Whitworth D.E."/>
        </authorList>
    </citation>
    <scope>NUCLEOTIDE SEQUENCE [LARGE SCALE GENOMIC DNA]</scope>
    <source>
        <strain evidence="3">AB047A</strain>
    </source>
</reference>
<dbReference type="OrthoDB" id="5522107at2"/>
<feature type="chain" id="PRO_5017248213" description="DUF5666 domain-containing protein" evidence="1">
    <location>
        <begin position="24"/>
        <end position="131"/>
    </location>
</feature>
<keyword evidence="3" id="KW-1185">Reference proteome</keyword>
<organism evidence="2 3">
    <name type="scientific">Corallococcus interemptor</name>
    <dbReference type="NCBI Taxonomy" id="2316720"/>
    <lineage>
        <taxon>Bacteria</taxon>
        <taxon>Pseudomonadati</taxon>
        <taxon>Myxococcota</taxon>
        <taxon>Myxococcia</taxon>
        <taxon>Myxococcales</taxon>
        <taxon>Cystobacterineae</taxon>
        <taxon>Myxococcaceae</taxon>
        <taxon>Corallococcus</taxon>
    </lineage>
</organism>
<comment type="caution">
    <text evidence="2">The sequence shown here is derived from an EMBL/GenBank/DDBJ whole genome shotgun (WGS) entry which is preliminary data.</text>
</comment>
<sequence>MFMKKAAIGLGLAMLAVGGNAWAGFKQGFPVVIHTSVNAFGGDIGAIRNTADNMQFIQITFEGRVIGNNSVMFFVRDASGNSAMCSSSDPKILEAAHSITSDSAIMVYHDGAGSCNNVQVIATSVNPPKQP</sequence>
<evidence type="ECO:0008006" key="4">
    <source>
        <dbReference type="Google" id="ProtNLM"/>
    </source>
</evidence>
<feature type="signal peptide" evidence="1">
    <location>
        <begin position="1"/>
        <end position="23"/>
    </location>
</feature>
<accession>A0A3A8QVZ7</accession>